<evidence type="ECO:0000256" key="2">
    <source>
        <dbReference type="ARBA" id="ARBA00012995"/>
    </source>
</evidence>
<feature type="binding site" evidence="9">
    <location>
        <position position="81"/>
    </location>
    <ligand>
        <name>substrate</name>
    </ligand>
</feature>
<organism evidence="14 15">
    <name type="scientific">Geoglobus acetivorans</name>
    <dbReference type="NCBI Taxonomy" id="565033"/>
    <lineage>
        <taxon>Archaea</taxon>
        <taxon>Methanobacteriati</taxon>
        <taxon>Methanobacteriota</taxon>
        <taxon>Archaeoglobi</taxon>
        <taxon>Archaeoglobales</taxon>
        <taxon>Archaeoglobaceae</taxon>
        <taxon>Geoglobus</taxon>
    </lineage>
</organism>
<dbReference type="GeneID" id="24796861"/>
<keyword evidence="4" id="KW-0816">Tricarboxylic acid cycle</keyword>
<feature type="active site" description="Proton acceptor" evidence="8">
    <location>
        <position position="172"/>
    </location>
</feature>
<dbReference type="Pfam" id="PF02866">
    <property type="entry name" value="Ldh_1_C"/>
    <property type="match status" value="1"/>
</dbReference>
<dbReference type="InterPro" id="IPR011275">
    <property type="entry name" value="Malate_DH_type3"/>
</dbReference>
<evidence type="ECO:0000256" key="3">
    <source>
        <dbReference type="ARBA" id="ARBA00020382"/>
    </source>
</evidence>
<dbReference type="PANTHER" id="PTHR43128:SF16">
    <property type="entry name" value="L-LACTATE DEHYDROGENASE"/>
    <property type="match status" value="1"/>
</dbReference>
<dbReference type="FunFam" id="3.40.50.720:FF:000018">
    <property type="entry name" value="Malate dehydrogenase"/>
    <property type="match status" value="1"/>
</dbReference>
<comment type="catalytic activity">
    <reaction evidence="7">
        <text>(S)-malate + NAD(+) = oxaloacetate + NADH + H(+)</text>
        <dbReference type="Rhea" id="RHEA:21432"/>
        <dbReference type="ChEBI" id="CHEBI:15378"/>
        <dbReference type="ChEBI" id="CHEBI:15589"/>
        <dbReference type="ChEBI" id="CHEBI:16452"/>
        <dbReference type="ChEBI" id="CHEBI:57540"/>
        <dbReference type="ChEBI" id="CHEBI:57945"/>
        <dbReference type="EC" id="1.1.1.37"/>
    </reaction>
</comment>
<dbReference type="eggNOG" id="arCOG00246">
    <property type="taxonomic scope" value="Archaea"/>
</dbReference>
<dbReference type="CDD" id="cd01339">
    <property type="entry name" value="LDH-like_MDH"/>
    <property type="match status" value="1"/>
</dbReference>
<evidence type="ECO:0000256" key="11">
    <source>
        <dbReference type="RuleBase" id="RU003369"/>
    </source>
</evidence>
<dbReference type="InterPro" id="IPR036291">
    <property type="entry name" value="NAD(P)-bd_dom_sf"/>
</dbReference>
<evidence type="ECO:0000259" key="12">
    <source>
        <dbReference type="Pfam" id="PF00056"/>
    </source>
</evidence>
<evidence type="ECO:0000256" key="4">
    <source>
        <dbReference type="ARBA" id="ARBA00022532"/>
    </source>
</evidence>
<evidence type="ECO:0000256" key="8">
    <source>
        <dbReference type="PIRSR" id="PIRSR000102-1"/>
    </source>
</evidence>
<feature type="binding site" evidence="10">
    <location>
        <position position="94"/>
    </location>
    <ligand>
        <name>NAD(+)</name>
        <dbReference type="ChEBI" id="CHEBI:57540"/>
    </ligand>
</feature>
<dbReference type="PANTHER" id="PTHR43128">
    <property type="entry name" value="L-2-HYDROXYCARBOXYLATE DEHYDROGENASE (NAD(P)(+))"/>
    <property type="match status" value="1"/>
</dbReference>
<dbReference type="Proteomes" id="UP000030624">
    <property type="component" value="Chromosome"/>
</dbReference>
<dbReference type="Gene3D" id="3.40.50.720">
    <property type="entry name" value="NAD(P)-binding Rossmann-like Domain"/>
    <property type="match status" value="1"/>
</dbReference>
<dbReference type="EC" id="1.1.1.37" evidence="2"/>
<name>A0A0A7GBE3_GEOAI</name>
<dbReference type="GO" id="GO:0030060">
    <property type="term" value="F:L-malate dehydrogenase (NAD+) activity"/>
    <property type="evidence" value="ECO:0007669"/>
    <property type="project" value="UniProtKB-EC"/>
</dbReference>
<dbReference type="InterPro" id="IPR001236">
    <property type="entry name" value="Lactate/malate_DH_N"/>
</dbReference>
<sequence length="295" mass="31805">MKLGFVGAGRVGATSAFTCLLNLDVDEIALVDIAEDLAVGEAMDLTHAAAGVDKYPKIVGGSDYSLLEGSDVIVVTAGLARKPGMTRLDLATKNAGIIKDVAKNIMENSPESKIIVVTNPMDVMTYIMWKETGKPRNEVFGMGNMLDSSRLKATLFSQGARNIRKAWIVGEHGDSMFILWSQADFDGDVDRSKTLEEVRFVAAEVIKRKGATIYGPAVAIYRMVNAVVSDTKEEIPTSVILQGEYGIEDVAVGVPAVIGSNGVERVVEYELTGKELNALKNSASILKERLKELGY</sequence>
<feature type="binding site" evidence="9">
    <location>
        <position position="119"/>
    </location>
    <ligand>
        <name>substrate</name>
    </ligand>
</feature>
<keyword evidence="6 10" id="KW-0520">NAD</keyword>
<feature type="binding site" evidence="10">
    <location>
        <position position="32"/>
    </location>
    <ligand>
        <name>NAD(+)</name>
        <dbReference type="ChEBI" id="CHEBI:57540"/>
    </ligand>
</feature>
<dbReference type="InterPro" id="IPR018177">
    <property type="entry name" value="L-lactate_DH_AS"/>
</dbReference>
<dbReference type="InterPro" id="IPR022383">
    <property type="entry name" value="Lactate/malate_DH_C"/>
</dbReference>
<dbReference type="PRINTS" id="PR00086">
    <property type="entry name" value="LLDHDRGNASE"/>
</dbReference>
<evidence type="ECO:0000256" key="6">
    <source>
        <dbReference type="ARBA" id="ARBA00023027"/>
    </source>
</evidence>
<dbReference type="PIRSF" id="PIRSF000102">
    <property type="entry name" value="Lac_mal_DH"/>
    <property type="match status" value="1"/>
</dbReference>
<evidence type="ECO:0000256" key="7">
    <source>
        <dbReference type="ARBA" id="ARBA00048313"/>
    </source>
</evidence>
<feature type="binding site" evidence="9">
    <location>
        <position position="87"/>
    </location>
    <ligand>
        <name>substrate</name>
    </ligand>
</feature>
<evidence type="ECO:0000256" key="5">
    <source>
        <dbReference type="ARBA" id="ARBA00023002"/>
    </source>
</evidence>
<gene>
    <name evidence="14" type="ORF">GACE_0262</name>
</gene>
<dbReference type="GO" id="GO:0006089">
    <property type="term" value="P:lactate metabolic process"/>
    <property type="evidence" value="ECO:0007669"/>
    <property type="project" value="TreeGrafter"/>
</dbReference>
<reference evidence="14 15" key="1">
    <citation type="journal article" date="2015" name="Appl. Environ. Microbiol.">
        <title>The Geoglobus acetivorans genome: Fe(III) reduction, acetate utilization, autotrophic growth, and degradation of aromatic compounds in a hyperthermophilic archaeon.</title>
        <authorList>
            <person name="Mardanov A.V."/>
            <person name="Slododkina G.B."/>
            <person name="Slobodkin A.I."/>
            <person name="Beletsky A.V."/>
            <person name="Gavrilov S.N."/>
            <person name="Kublanov I.V."/>
            <person name="Bonch-Osmolovskaya E.A."/>
            <person name="Skryabin K.G."/>
            <person name="Ravin N.V."/>
        </authorList>
    </citation>
    <scope>NUCLEOTIDE SEQUENCE [LARGE SCALE GENOMIC DNA]</scope>
    <source>
        <strain evidence="14 15">SBH6</strain>
    </source>
</reference>
<dbReference type="GO" id="GO:0006099">
    <property type="term" value="P:tricarboxylic acid cycle"/>
    <property type="evidence" value="ECO:0007669"/>
    <property type="project" value="UniProtKB-KW"/>
</dbReference>
<dbReference type="RefSeq" id="WP_048090536.1">
    <property type="nucleotide sequence ID" value="NZ_CP009552.1"/>
</dbReference>
<evidence type="ECO:0000256" key="10">
    <source>
        <dbReference type="PIRSR" id="PIRSR000102-3"/>
    </source>
</evidence>
<dbReference type="SUPFAM" id="SSF56327">
    <property type="entry name" value="LDH C-terminal domain-like"/>
    <property type="match status" value="1"/>
</dbReference>
<dbReference type="STRING" id="565033.GACE_0262"/>
<dbReference type="InterPro" id="IPR001557">
    <property type="entry name" value="L-lactate/malate_DH"/>
</dbReference>
<dbReference type="Pfam" id="PF00056">
    <property type="entry name" value="Ldh_1_N"/>
    <property type="match status" value="1"/>
</dbReference>
<feature type="binding site" evidence="9">
    <location>
        <position position="150"/>
    </location>
    <ligand>
        <name>substrate</name>
    </ligand>
</feature>
<feature type="domain" description="Lactate/malate dehydrogenase C-terminal" evidence="13">
    <location>
        <begin position="146"/>
        <end position="292"/>
    </location>
</feature>
<evidence type="ECO:0000256" key="1">
    <source>
        <dbReference type="ARBA" id="ARBA00008104"/>
    </source>
</evidence>
<comment type="similarity">
    <text evidence="1 11">Belongs to the LDH/MDH superfamily.</text>
</comment>
<dbReference type="Gene3D" id="3.90.110.10">
    <property type="entry name" value="Lactate dehydrogenase/glycoside hydrolase, family 4, C-terminal"/>
    <property type="match status" value="1"/>
</dbReference>
<proteinExistence type="inferred from homology"/>
<evidence type="ECO:0000256" key="9">
    <source>
        <dbReference type="PIRSR" id="PIRSR000102-2"/>
    </source>
</evidence>
<feature type="binding site" evidence="10">
    <location>
        <begin position="7"/>
        <end position="12"/>
    </location>
    <ligand>
        <name>NAD(+)</name>
        <dbReference type="ChEBI" id="CHEBI:57540"/>
    </ligand>
</feature>
<feature type="binding site" evidence="10">
    <location>
        <begin position="117"/>
        <end position="119"/>
    </location>
    <ligand>
        <name>NAD(+)</name>
        <dbReference type="ChEBI" id="CHEBI:57540"/>
    </ligand>
</feature>
<accession>A0A0A7GBE3</accession>
<feature type="domain" description="Lactate/malate dehydrogenase N-terminal" evidence="12">
    <location>
        <begin position="2"/>
        <end position="141"/>
    </location>
</feature>
<dbReference type="GO" id="GO:0004459">
    <property type="term" value="F:L-lactate dehydrogenase (NAD+) activity"/>
    <property type="evidence" value="ECO:0007669"/>
    <property type="project" value="InterPro"/>
</dbReference>
<keyword evidence="5 11" id="KW-0560">Oxidoreductase</keyword>
<dbReference type="NCBIfam" id="NF004863">
    <property type="entry name" value="PRK06223.1"/>
    <property type="match status" value="1"/>
</dbReference>
<dbReference type="EMBL" id="CP009552">
    <property type="protein sequence ID" value="AIY89319.1"/>
    <property type="molecule type" value="Genomic_DNA"/>
</dbReference>
<evidence type="ECO:0000259" key="13">
    <source>
        <dbReference type="Pfam" id="PF02866"/>
    </source>
</evidence>
<protein>
    <recommendedName>
        <fullName evidence="3">Malate dehydrogenase</fullName>
        <ecNumber evidence="2">1.1.1.37</ecNumber>
    </recommendedName>
</protein>
<evidence type="ECO:0000313" key="15">
    <source>
        <dbReference type="Proteomes" id="UP000030624"/>
    </source>
</evidence>
<dbReference type="SUPFAM" id="SSF51735">
    <property type="entry name" value="NAD(P)-binding Rossmann-fold domains"/>
    <property type="match status" value="1"/>
</dbReference>
<dbReference type="InterPro" id="IPR015955">
    <property type="entry name" value="Lactate_DH/Glyco_Ohase_4_C"/>
</dbReference>
<dbReference type="AlphaFoldDB" id="A0A0A7GBE3"/>
<dbReference type="PROSITE" id="PS00064">
    <property type="entry name" value="L_LDH"/>
    <property type="match status" value="1"/>
</dbReference>
<evidence type="ECO:0000313" key="14">
    <source>
        <dbReference type="EMBL" id="AIY89319.1"/>
    </source>
</evidence>
<dbReference type="HOGENOM" id="CLU_045401_2_1_2"/>
<dbReference type="KEGG" id="gac:GACE_0262"/>